<dbReference type="STRING" id="7217.B3MZ52"/>
<dbReference type="OMA" id="QAVRLFW"/>
<evidence type="ECO:0000313" key="12">
    <source>
        <dbReference type="EMBL" id="KPU74188.1"/>
    </source>
</evidence>
<reference evidence="11" key="2">
    <citation type="journal article" date="2008" name="Bioinformatics">
        <title>Assembly reconciliation.</title>
        <authorList>
            <person name="Zimin A.V."/>
            <person name="Smith D.R."/>
            <person name="Sutton G."/>
            <person name="Yorke J.A."/>
        </authorList>
    </citation>
    <scope>NUCLEOTIDE SEQUENCE</scope>
    <source>
        <strain evidence="11">TSC#14024-0371.13</strain>
    </source>
</reference>
<evidence type="ECO:0000256" key="1">
    <source>
        <dbReference type="ARBA" id="ARBA00004141"/>
    </source>
</evidence>
<dbReference type="eggNOG" id="KOG1609">
    <property type="taxonomic scope" value="Eukaryota"/>
</dbReference>
<accession>B3MZ52</accession>
<keyword evidence="8" id="KW-1133">Transmembrane helix</keyword>
<evidence type="ECO:0000259" key="10">
    <source>
        <dbReference type="PROSITE" id="PS51292"/>
    </source>
</evidence>
<name>B3MZ52_DROAN</name>
<dbReference type="GeneID" id="6504930"/>
<dbReference type="InterPro" id="IPR013083">
    <property type="entry name" value="Znf_RING/FYVE/PHD"/>
</dbReference>
<dbReference type="PANTHER" id="PTHR46065:SF3">
    <property type="entry name" value="FI20425P1"/>
    <property type="match status" value="1"/>
</dbReference>
<dbReference type="Proteomes" id="UP000007801">
    <property type="component" value="Unassembled WGS sequence"/>
</dbReference>
<keyword evidence="5" id="KW-0863">Zinc-finger</keyword>
<evidence type="ECO:0000313" key="11">
    <source>
        <dbReference type="EMBL" id="EDV32896.1"/>
    </source>
</evidence>
<dbReference type="Gene3D" id="3.30.40.10">
    <property type="entry name" value="Zinc/RING finger domain, C3HC4 (zinc finger)"/>
    <property type="match status" value="1"/>
</dbReference>
<organism evidence="11 13">
    <name type="scientific">Drosophila ananassae</name>
    <name type="common">Fruit fly</name>
    <dbReference type="NCBI Taxonomy" id="7217"/>
    <lineage>
        <taxon>Eukaryota</taxon>
        <taxon>Metazoa</taxon>
        <taxon>Ecdysozoa</taxon>
        <taxon>Arthropoda</taxon>
        <taxon>Hexapoda</taxon>
        <taxon>Insecta</taxon>
        <taxon>Pterygota</taxon>
        <taxon>Neoptera</taxon>
        <taxon>Endopterygota</taxon>
        <taxon>Diptera</taxon>
        <taxon>Brachycera</taxon>
        <taxon>Muscomorpha</taxon>
        <taxon>Ephydroidea</taxon>
        <taxon>Drosophilidae</taxon>
        <taxon>Drosophila</taxon>
        <taxon>Sophophora</taxon>
    </lineage>
</organism>
<dbReference type="GO" id="GO:0016020">
    <property type="term" value="C:membrane"/>
    <property type="evidence" value="ECO:0007669"/>
    <property type="project" value="UniProtKB-SubCell"/>
</dbReference>
<keyword evidence="4" id="KW-0479">Metal-binding</keyword>
<dbReference type="CDD" id="cd16495">
    <property type="entry name" value="RING_CH-C4HC3_MARCH"/>
    <property type="match status" value="1"/>
</dbReference>
<dbReference type="AlphaFoldDB" id="B3MZ52"/>
<keyword evidence="3" id="KW-0812">Transmembrane</keyword>
<dbReference type="EMBL" id="CH902632">
    <property type="protein sequence ID" value="KPU74188.1"/>
    <property type="molecule type" value="Genomic_DNA"/>
</dbReference>
<dbReference type="OrthoDB" id="273089at2759"/>
<reference evidence="11 13" key="1">
    <citation type="journal article" date="2007" name="Nature">
        <title>Evolution of genes and genomes on the Drosophila phylogeny.</title>
        <authorList>
            <consortium name="Drosophila 12 Genomes Consortium"/>
            <person name="Clark A.G."/>
            <person name="Eisen M.B."/>
            <person name="Smith D.R."/>
            <person name="Bergman C.M."/>
            <person name="Oliver B."/>
            <person name="Markow T.A."/>
            <person name="Kaufman T.C."/>
            <person name="Kellis M."/>
            <person name="Gelbart W."/>
            <person name="Iyer V.N."/>
            <person name="Pollard D.A."/>
            <person name="Sackton T.B."/>
            <person name="Larracuente A.M."/>
            <person name="Singh N.D."/>
            <person name="Abad J.P."/>
            <person name="Abt D.N."/>
            <person name="Adryan B."/>
            <person name="Aguade M."/>
            <person name="Akashi H."/>
            <person name="Anderson W.W."/>
            <person name="Aquadro C.F."/>
            <person name="Ardell D.H."/>
            <person name="Arguello R."/>
            <person name="Artieri C.G."/>
            <person name="Barbash D.A."/>
            <person name="Barker D."/>
            <person name="Barsanti P."/>
            <person name="Batterham P."/>
            <person name="Batzoglou S."/>
            <person name="Begun D."/>
            <person name="Bhutkar A."/>
            <person name="Blanco E."/>
            <person name="Bosak S.A."/>
            <person name="Bradley R.K."/>
            <person name="Brand A.D."/>
            <person name="Brent M.R."/>
            <person name="Brooks A.N."/>
            <person name="Brown R.H."/>
            <person name="Butlin R.K."/>
            <person name="Caggese C."/>
            <person name="Calvi B.R."/>
            <person name="Bernardo de Carvalho A."/>
            <person name="Caspi A."/>
            <person name="Castrezana S."/>
            <person name="Celniker S.E."/>
            <person name="Chang J.L."/>
            <person name="Chapple C."/>
            <person name="Chatterji S."/>
            <person name="Chinwalla A."/>
            <person name="Civetta A."/>
            <person name="Clifton S.W."/>
            <person name="Comeron J.M."/>
            <person name="Costello J.C."/>
            <person name="Coyne J.A."/>
            <person name="Daub J."/>
            <person name="David R.G."/>
            <person name="Delcher A.L."/>
            <person name="Delehaunty K."/>
            <person name="Do C.B."/>
            <person name="Ebling H."/>
            <person name="Edwards K."/>
            <person name="Eickbush T."/>
            <person name="Evans J.D."/>
            <person name="Filipski A."/>
            <person name="Findeiss S."/>
            <person name="Freyhult E."/>
            <person name="Fulton L."/>
            <person name="Fulton R."/>
            <person name="Garcia A.C."/>
            <person name="Gardiner A."/>
            <person name="Garfield D.A."/>
            <person name="Garvin B.E."/>
            <person name="Gibson G."/>
            <person name="Gilbert D."/>
            <person name="Gnerre S."/>
            <person name="Godfrey J."/>
            <person name="Good R."/>
            <person name="Gotea V."/>
            <person name="Gravely B."/>
            <person name="Greenberg A.J."/>
            <person name="Griffiths-Jones S."/>
            <person name="Gross S."/>
            <person name="Guigo R."/>
            <person name="Gustafson E.A."/>
            <person name="Haerty W."/>
            <person name="Hahn M.W."/>
            <person name="Halligan D.L."/>
            <person name="Halpern A.L."/>
            <person name="Halter G.M."/>
            <person name="Han M.V."/>
            <person name="Heger A."/>
            <person name="Hillier L."/>
            <person name="Hinrichs A.S."/>
            <person name="Holmes I."/>
            <person name="Hoskins R.A."/>
            <person name="Hubisz M.J."/>
            <person name="Hultmark D."/>
            <person name="Huntley M.A."/>
            <person name="Jaffe D.B."/>
            <person name="Jagadeeshan S."/>
            <person name="Jeck W.R."/>
            <person name="Johnson J."/>
            <person name="Jones C.D."/>
            <person name="Jordan W.C."/>
            <person name="Karpen G.H."/>
            <person name="Kataoka E."/>
            <person name="Keightley P.D."/>
            <person name="Kheradpour P."/>
            <person name="Kirkness E.F."/>
            <person name="Koerich L.B."/>
            <person name="Kristiansen K."/>
            <person name="Kudrna D."/>
            <person name="Kulathinal R.J."/>
            <person name="Kumar S."/>
            <person name="Kwok R."/>
            <person name="Lander E."/>
            <person name="Langley C.H."/>
            <person name="Lapoint R."/>
            <person name="Lazzaro B.P."/>
            <person name="Lee S.J."/>
            <person name="Levesque L."/>
            <person name="Li R."/>
            <person name="Lin C.F."/>
            <person name="Lin M.F."/>
            <person name="Lindblad-Toh K."/>
            <person name="Llopart A."/>
            <person name="Long M."/>
            <person name="Low L."/>
            <person name="Lozovsky E."/>
            <person name="Lu J."/>
            <person name="Luo M."/>
            <person name="Machado C.A."/>
            <person name="Makalowski W."/>
            <person name="Marzo M."/>
            <person name="Matsuda M."/>
            <person name="Matzkin L."/>
            <person name="McAllister B."/>
            <person name="McBride C.S."/>
            <person name="McKernan B."/>
            <person name="McKernan K."/>
            <person name="Mendez-Lago M."/>
            <person name="Minx P."/>
            <person name="Mollenhauer M.U."/>
            <person name="Montooth K."/>
            <person name="Mount S.M."/>
            <person name="Mu X."/>
            <person name="Myers E."/>
            <person name="Negre B."/>
            <person name="Newfeld S."/>
            <person name="Nielsen R."/>
            <person name="Noor M.A."/>
            <person name="O'Grady P."/>
            <person name="Pachter L."/>
            <person name="Papaceit M."/>
            <person name="Parisi M.J."/>
            <person name="Parisi M."/>
            <person name="Parts L."/>
            <person name="Pedersen J.S."/>
            <person name="Pesole G."/>
            <person name="Phillippy A.M."/>
            <person name="Ponting C.P."/>
            <person name="Pop M."/>
            <person name="Porcelli D."/>
            <person name="Powell J.R."/>
            <person name="Prohaska S."/>
            <person name="Pruitt K."/>
            <person name="Puig M."/>
            <person name="Quesneville H."/>
            <person name="Ram K.R."/>
            <person name="Rand D."/>
            <person name="Rasmussen M.D."/>
            <person name="Reed L.K."/>
            <person name="Reenan R."/>
            <person name="Reily A."/>
            <person name="Remington K.A."/>
            <person name="Rieger T.T."/>
            <person name="Ritchie M.G."/>
            <person name="Robin C."/>
            <person name="Rogers Y.H."/>
            <person name="Rohde C."/>
            <person name="Rozas J."/>
            <person name="Rubenfield M.J."/>
            <person name="Ruiz A."/>
            <person name="Russo S."/>
            <person name="Salzberg S.L."/>
            <person name="Sanchez-Gracia A."/>
            <person name="Saranga D.J."/>
            <person name="Sato H."/>
            <person name="Schaeffer S.W."/>
            <person name="Schatz M.C."/>
            <person name="Schlenke T."/>
            <person name="Schwartz R."/>
            <person name="Segarra C."/>
            <person name="Singh R.S."/>
            <person name="Sirot L."/>
            <person name="Sirota M."/>
            <person name="Sisneros N.B."/>
            <person name="Smith C.D."/>
            <person name="Smith T.F."/>
            <person name="Spieth J."/>
            <person name="Stage D.E."/>
            <person name="Stark A."/>
            <person name="Stephan W."/>
            <person name="Strausberg R.L."/>
            <person name="Strempel S."/>
            <person name="Sturgill D."/>
            <person name="Sutton G."/>
            <person name="Sutton G.G."/>
            <person name="Tao W."/>
            <person name="Teichmann S."/>
            <person name="Tobari Y.N."/>
            <person name="Tomimura Y."/>
            <person name="Tsolas J.M."/>
            <person name="Valente V.L."/>
            <person name="Venter E."/>
            <person name="Venter J.C."/>
            <person name="Vicario S."/>
            <person name="Vieira F.G."/>
            <person name="Vilella A.J."/>
            <person name="Villasante A."/>
            <person name="Walenz B."/>
            <person name="Wang J."/>
            <person name="Wasserman M."/>
            <person name="Watts T."/>
            <person name="Wilson D."/>
            <person name="Wilson R.K."/>
            <person name="Wing R.A."/>
            <person name="Wolfner M.F."/>
            <person name="Wong A."/>
            <person name="Wong G.K."/>
            <person name="Wu C.I."/>
            <person name="Wu G."/>
            <person name="Yamamoto D."/>
            <person name="Yang H.P."/>
            <person name="Yang S.P."/>
            <person name="Yorke J.A."/>
            <person name="Yoshida K."/>
            <person name="Zdobnov E."/>
            <person name="Zhang P."/>
            <person name="Zhang Y."/>
            <person name="Zimin A.V."/>
            <person name="Baldwin J."/>
            <person name="Abdouelleil A."/>
            <person name="Abdulkadir J."/>
            <person name="Abebe A."/>
            <person name="Abera B."/>
            <person name="Abreu J."/>
            <person name="Acer S.C."/>
            <person name="Aftuck L."/>
            <person name="Alexander A."/>
            <person name="An P."/>
            <person name="Anderson E."/>
            <person name="Anderson S."/>
            <person name="Arachi H."/>
            <person name="Azer M."/>
            <person name="Bachantsang P."/>
            <person name="Barry A."/>
            <person name="Bayul T."/>
            <person name="Berlin A."/>
            <person name="Bessette D."/>
            <person name="Bloom T."/>
            <person name="Blye J."/>
            <person name="Boguslavskiy L."/>
            <person name="Bonnet C."/>
            <person name="Boukhgalter B."/>
            <person name="Bourzgui I."/>
            <person name="Brown A."/>
            <person name="Cahill P."/>
            <person name="Channer S."/>
            <person name="Cheshatsang Y."/>
            <person name="Chuda L."/>
            <person name="Citroen M."/>
            <person name="Collymore A."/>
            <person name="Cooke P."/>
            <person name="Costello M."/>
            <person name="D'Aco K."/>
            <person name="Daza R."/>
            <person name="De Haan G."/>
            <person name="DeGray S."/>
            <person name="DeMaso C."/>
            <person name="Dhargay N."/>
            <person name="Dooley K."/>
            <person name="Dooley E."/>
            <person name="Doricent M."/>
            <person name="Dorje P."/>
            <person name="Dorjee K."/>
            <person name="Dupes A."/>
            <person name="Elong R."/>
            <person name="Falk J."/>
            <person name="Farina A."/>
            <person name="Faro S."/>
            <person name="Ferguson D."/>
            <person name="Fisher S."/>
            <person name="Foley C.D."/>
            <person name="Franke A."/>
            <person name="Friedrich D."/>
            <person name="Gadbois L."/>
            <person name="Gearin G."/>
            <person name="Gearin C.R."/>
            <person name="Giannoukos G."/>
            <person name="Goode T."/>
            <person name="Graham J."/>
            <person name="Grandbois E."/>
            <person name="Grewal S."/>
            <person name="Gyaltsen K."/>
            <person name="Hafez N."/>
            <person name="Hagos B."/>
            <person name="Hall J."/>
            <person name="Henson C."/>
            <person name="Hollinger A."/>
            <person name="Honan T."/>
            <person name="Huard M.D."/>
            <person name="Hughes L."/>
            <person name="Hurhula B."/>
            <person name="Husby M.E."/>
            <person name="Kamat A."/>
            <person name="Kanga B."/>
            <person name="Kashin S."/>
            <person name="Khazanovich D."/>
            <person name="Kisner P."/>
            <person name="Lance K."/>
            <person name="Lara M."/>
            <person name="Lee W."/>
            <person name="Lennon N."/>
            <person name="Letendre F."/>
            <person name="LeVine R."/>
            <person name="Lipovsky A."/>
            <person name="Liu X."/>
            <person name="Liu J."/>
            <person name="Liu S."/>
            <person name="Lokyitsang T."/>
            <person name="Lokyitsang Y."/>
            <person name="Lubonja R."/>
            <person name="Lui A."/>
            <person name="MacDonald P."/>
            <person name="Magnisalis V."/>
            <person name="Maru K."/>
            <person name="Matthews C."/>
            <person name="McCusker W."/>
            <person name="McDonough S."/>
            <person name="Mehta T."/>
            <person name="Meldrim J."/>
            <person name="Meneus L."/>
            <person name="Mihai O."/>
            <person name="Mihalev A."/>
            <person name="Mihova T."/>
            <person name="Mittelman R."/>
            <person name="Mlenga V."/>
            <person name="Montmayeur A."/>
            <person name="Mulrain L."/>
            <person name="Navidi A."/>
            <person name="Naylor J."/>
            <person name="Negash T."/>
            <person name="Nguyen T."/>
            <person name="Nguyen N."/>
            <person name="Nicol R."/>
            <person name="Norbu C."/>
            <person name="Norbu N."/>
            <person name="Novod N."/>
            <person name="O'Neill B."/>
            <person name="Osman S."/>
            <person name="Markiewicz E."/>
            <person name="Oyono O.L."/>
            <person name="Patti C."/>
            <person name="Phunkhang P."/>
            <person name="Pierre F."/>
            <person name="Priest M."/>
            <person name="Raghuraman S."/>
            <person name="Rege F."/>
            <person name="Reyes R."/>
            <person name="Rise C."/>
            <person name="Rogov P."/>
            <person name="Ross K."/>
            <person name="Ryan E."/>
            <person name="Settipalli S."/>
            <person name="Shea T."/>
            <person name="Sherpa N."/>
            <person name="Shi L."/>
            <person name="Shih D."/>
            <person name="Sparrow T."/>
            <person name="Spaulding J."/>
            <person name="Stalker J."/>
            <person name="Stange-Thomann N."/>
            <person name="Stavropoulos S."/>
            <person name="Stone C."/>
            <person name="Strader C."/>
            <person name="Tesfaye S."/>
            <person name="Thomson T."/>
            <person name="Thoulutsang Y."/>
            <person name="Thoulutsang D."/>
            <person name="Topham K."/>
            <person name="Topping I."/>
            <person name="Tsamla T."/>
            <person name="Vassiliev H."/>
            <person name="Vo A."/>
            <person name="Wangchuk T."/>
            <person name="Wangdi T."/>
            <person name="Weiand M."/>
            <person name="Wilkinson J."/>
            <person name="Wilson A."/>
            <person name="Yadav S."/>
            <person name="Young G."/>
            <person name="Yu Q."/>
            <person name="Zembek L."/>
            <person name="Zhong D."/>
            <person name="Zimmer A."/>
            <person name="Zwirko Z."/>
            <person name="Jaffe D.B."/>
            <person name="Alvarez P."/>
            <person name="Brockman W."/>
            <person name="Butler J."/>
            <person name="Chin C."/>
            <person name="Gnerre S."/>
            <person name="Grabherr M."/>
            <person name="Kleber M."/>
            <person name="Mauceli E."/>
            <person name="MacCallum I."/>
        </authorList>
    </citation>
    <scope>NUCLEOTIDE SEQUENCE [LARGE SCALE GENOMIC DNA]</scope>
    <source>
        <strain evidence="11">TSC#14024-0371.13</strain>
        <strain evidence="13">Tucson 14024-0371.13</strain>
    </source>
</reference>
<keyword evidence="2" id="KW-0808">Transferase</keyword>
<evidence type="ECO:0000256" key="5">
    <source>
        <dbReference type="ARBA" id="ARBA00022771"/>
    </source>
</evidence>
<evidence type="ECO:0000256" key="9">
    <source>
        <dbReference type="ARBA" id="ARBA00023136"/>
    </source>
</evidence>
<dbReference type="HOGENOM" id="CLU_080256_0_0_1"/>
<keyword evidence="9" id="KW-0472">Membrane</keyword>
<dbReference type="InterPro" id="IPR011016">
    <property type="entry name" value="Znf_RING-CH"/>
</dbReference>
<dbReference type="Pfam" id="PF12906">
    <property type="entry name" value="RINGv"/>
    <property type="match status" value="1"/>
</dbReference>
<dbReference type="KEGG" id="dan:6504930"/>
<feature type="domain" description="RING-CH-type" evidence="10">
    <location>
        <begin position="111"/>
        <end position="172"/>
    </location>
</feature>
<evidence type="ECO:0000256" key="2">
    <source>
        <dbReference type="ARBA" id="ARBA00022679"/>
    </source>
</evidence>
<proteinExistence type="predicted"/>
<evidence type="ECO:0000256" key="6">
    <source>
        <dbReference type="ARBA" id="ARBA00022786"/>
    </source>
</evidence>
<protein>
    <submittedName>
        <fullName evidence="11">Uncharacterized protein, isoform A</fullName>
    </submittedName>
    <submittedName>
        <fullName evidence="12">Uncharacterized protein, isoform B</fullName>
    </submittedName>
</protein>
<evidence type="ECO:0000256" key="4">
    <source>
        <dbReference type="ARBA" id="ARBA00022723"/>
    </source>
</evidence>
<dbReference type="GO" id="GO:0008270">
    <property type="term" value="F:zinc ion binding"/>
    <property type="evidence" value="ECO:0007669"/>
    <property type="project" value="UniProtKB-KW"/>
</dbReference>
<keyword evidence="13" id="KW-1185">Reference proteome</keyword>
<gene>
    <name evidence="11" type="primary">Dana\GF22266</name>
    <name evidence="11" type="synonym">dana_GLEANR_6240</name>
    <name evidence="11" type="ORF">GF22266</name>
</gene>
<dbReference type="PROSITE" id="PS51292">
    <property type="entry name" value="ZF_RING_CH"/>
    <property type="match status" value="1"/>
</dbReference>
<evidence type="ECO:0000256" key="7">
    <source>
        <dbReference type="ARBA" id="ARBA00022833"/>
    </source>
</evidence>
<keyword evidence="7" id="KW-0862">Zinc</keyword>
<dbReference type="EMBL" id="CH902632">
    <property type="protein sequence ID" value="EDV32896.1"/>
    <property type="molecule type" value="Genomic_DNA"/>
</dbReference>
<dbReference type="GO" id="GO:0016567">
    <property type="term" value="P:protein ubiquitination"/>
    <property type="evidence" value="ECO:0007669"/>
    <property type="project" value="TreeGrafter"/>
</dbReference>
<dbReference type="FunFam" id="3.30.40.10:FF:000963">
    <property type="entry name" value="Uncharacterized protein, isoform A"/>
    <property type="match status" value="1"/>
</dbReference>
<comment type="subcellular location">
    <subcellularLocation>
        <location evidence="1">Membrane</location>
        <topology evidence="1">Multi-pass membrane protein</topology>
    </subcellularLocation>
</comment>
<keyword evidence="6" id="KW-0833">Ubl conjugation pathway</keyword>
<dbReference type="SMART" id="SM00744">
    <property type="entry name" value="RINGv"/>
    <property type="match status" value="1"/>
</dbReference>
<evidence type="ECO:0000313" key="13">
    <source>
        <dbReference type="Proteomes" id="UP000007801"/>
    </source>
</evidence>
<evidence type="ECO:0000256" key="3">
    <source>
        <dbReference type="ARBA" id="ARBA00022692"/>
    </source>
</evidence>
<dbReference type="GO" id="GO:0004842">
    <property type="term" value="F:ubiquitin-protein transferase activity"/>
    <property type="evidence" value="ECO:0007669"/>
    <property type="project" value="TreeGrafter"/>
</dbReference>
<reference evidence="11" key="3">
    <citation type="submission" date="2015-10" db="EMBL/GenBank/DDBJ databases">
        <authorList>
            <consortium name="FlyBase"/>
        </authorList>
    </citation>
    <scope>NUCLEOTIDE SEQUENCE</scope>
    <source>
        <strain evidence="11">TSC#14024-0371.13</strain>
    </source>
</reference>
<dbReference type="SUPFAM" id="SSF57850">
    <property type="entry name" value="RING/U-box"/>
    <property type="match status" value="1"/>
</dbReference>
<dbReference type="PANTHER" id="PTHR46065">
    <property type="entry name" value="E3 UBIQUITIN-PROTEIN LIGASE MARCH 2/3 FAMILY MEMBER"/>
    <property type="match status" value="1"/>
</dbReference>
<evidence type="ECO:0000256" key="8">
    <source>
        <dbReference type="ARBA" id="ARBA00022989"/>
    </source>
</evidence>
<sequence length="292" mass="32221">MSQQHHILSEEAALRLLNGVVATGNATPIGAVPTSPPTPTPPSAHLVDGEQLHMPEASCSTELSGGGGADAMAMASPSTPNASTAAMEIGAARLRMLPPLTRHPAQESVHSTNEYGNSCRICRWNRSDMEIINCPCKCKGSVGFIHLKCLKRWIMHRRDNRCEICNAVFDISEERVSLKQMVRTFCCGRCCGLIVKHLLFSASLMPLAHIILQQVLQCMDNLNQGSTEQLTVQEVFVASCALLTSSALFFHFFEFVTTRCLLIRNILRHWWMFGSTSDFALVEIEDDSIDLF</sequence>